<keyword evidence="3" id="KW-1185">Reference proteome</keyword>
<evidence type="ECO:0000259" key="1">
    <source>
        <dbReference type="Pfam" id="PF09500"/>
    </source>
</evidence>
<dbReference type="InterPro" id="IPR012660">
    <property type="entry name" value="YiiD_C"/>
</dbReference>
<accession>A0A7W3YDD9</accession>
<evidence type="ECO:0000313" key="3">
    <source>
        <dbReference type="Proteomes" id="UP000552587"/>
    </source>
</evidence>
<organism evidence="2 3">
    <name type="scientific">Marilutibacter penaei</name>
    <dbReference type="NCBI Taxonomy" id="2759900"/>
    <lineage>
        <taxon>Bacteria</taxon>
        <taxon>Pseudomonadati</taxon>
        <taxon>Pseudomonadota</taxon>
        <taxon>Gammaproteobacteria</taxon>
        <taxon>Lysobacterales</taxon>
        <taxon>Lysobacteraceae</taxon>
        <taxon>Marilutibacter</taxon>
    </lineage>
</organism>
<dbReference type="InterPro" id="IPR029069">
    <property type="entry name" value="HotDog_dom_sf"/>
</dbReference>
<dbReference type="Proteomes" id="UP000552587">
    <property type="component" value="Unassembled WGS sequence"/>
</dbReference>
<dbReference type="Gene3D" id="3.10.129.10">
    <property type="entry name" value="Hotdog Thioesterase"/>
    <property type="match status" value="1"/>
</dbReference>
<dbReference type="Pfam" id="PF09500">
    <property type="entry name" value="YiiD_C"/>
    <property type="match status" value="1"/>
</dbReference>
<dbReference type="AlphaFoldDB" id="A0A7W3YDD9"/>
<evidence type="ECO:0000313" key="2">
    <source>
        <dbReference type="EMBL" id="MBB1087273.1"/>
    </source>
</evidence>
<reference evidence="2 3" key="1">
    <citation type="submission" date="2020-07" db="EMBL/GenBank/DDBJ databases">
        <authorList>
            <person name="Xu S."/>
            <person name="Li A."/>
        </authorList>
    </citation>
    <scope>NUCLEOTIDE SEQUENCE [LARGE SCALE GENOMIC DNA]</scope>
    <source>
        <strain evidence="2 3">SG-8</strain>
    </source>
</reference>
<dbReference type="NCBIfam" id="TIGR02447">
    <property type="entry name" value="yiiD_Cterm"/>
    <property type="match status" value="1"/>
</dbReference>
<proteinExistence type="predicted"/>
<name>A0A7W3YDD9_9GAMM</name>
<protein>
    <submittedName>
        <fullName evidence="2">YiiD C-terminal domain-containing protein</fullName>
    </submittedName>
</protein>
<feature type="domain" description="Thioesterase putative" evidence="1">
    <location>
        <begin position="22"/>
        <end position="154"/>
    </location>
</feature>
<sequence length="158" mass="16907">MPETAPAPAADPLARLASHYASMPPVAAMDIRVDHYDGRCLRVTAPLERHVNDKGCAFGGSLASLMTLGGWGLVSLQVEAAGLDADIYVADSQIGYLRPLFADLTVEAEAGPHADWDAFMDMLRARGRARIHVVAHARLPEGGAATEFAGRYVAILRR</sequence>
<gene>
    <name evidence="2" type="ORF">H4F99_02085</name>
</gene>
<dbReference type="RefSeq" id="WP_182668044.1">
    <property type="nucleotide sequence ID" value="NZ_JACHTE010000001.1"/>
</dbReference>
<dbReference type="EMBL" id="JACHTE010000001">
    <property type="protein sequence ID" value="MBB1087273.1"/>
    <property type="molecule type" value="Genomic_DNA"/>
</dbReference>
<dbReference type="SUPFAM" id="SSF54637">
    <property type="entry name" value="Thioesterase/thiol ester dehydrase-isomerase"/>
    <property type="match status" value="1"/>
</dbReference>
<comment type="caution">
    <text evidence="2">The sequence shown here is derived from an EMBL/GenBank/DDBJ whole genome shotgun (WGS) entry which is preliminary data.</text>
</comment>